<keyword evidence="2" id="KW-1185">Reference proteome</keyword>
<dbReference type="EMBL" id="BRXW01000526">
    <property type="protein sequence ID" value="GMH63186.1"/>
    <property type="molecule type" value="Genomic_DNA"/>
</dbReference>
<reference evidence="2" key="1">
    <citation type="journal article" date="2023" name="Commun. Biol.">
        <title>Genome analysis of Parmales, the sister group of diatoms, reveals the evolutionary specialization of diatoms from phago-mixotrophs to photoautotrophs.</title>
        <authorList>
            <person name="Ban H."/>
            <person name="Sato S."/>
            <person name="Yoshikawa S."/>
            <person name="Yamada K."/>
            <person name="Nakamura Y."/>
            <person name="Ichinomiya M."/>
            <person name="Sato N."/>
            <person name="Blanc-Mathieu R."/>
            <person name="Endo H."/>
            <person name="Kuwata A."/>
            <person name="Ogata H."/>
        </authorList>
    </citation>
    <scope>NUCLEOTIDE SEQUENCE [LARGE SCALE GENOMIC DNA]</scope>
    <source>
        <strain evidence="2">NIES 3700</strain>
    </source>
</reference>
<protein>
    <submittedName>
        <fullName evidence="1">Uncharacterized protein</fullName>
    </submittedName>
</protein>
<accession>A0A9W7A078</accession>
<sequence>MNLANNDFYGPEIPSFVIELCARETTNYCEFTRNNRLCGNDERVIGYTCLSCPSKANCADNGECRNGFNSSDYFSGTCPDSSFDAGCSSWDASAILWALSLLF</sequence>
<proteinExistence type="predicted"/>
<dbReference type="AlphaFoldDB" id="A0A9W7A078"/>
<evidence type="ECO:0000313" key="1">
    <source>
        <dbReference type="EMBL" id="GMH63186.1"/>
    </source>
</evidence>
<evidence type="ECO:0000313" key="2">
    <source>
        <dbReference type="Proteomes" id="UP001165122"/>
    </source>
</evidence>
<dbReference type="Proteomes" id="UP001165122">
    <property type="component" value="Unassembled WGS sequence"/>
</dbReference>
<organism evidence="1 2">
    <name type="scientific">Triparma laevis f. longispina</name>
    <dbReference type="NCBI Taxonomy" id="1714387"/>
    <lineage>
        <taxon>Eukaryota</taxon>
        <taxon>Sar</taxon>
        <taxon>Stramenopiles</taxon>
        <taxon>Ochrophyta</taxon>
        <taxon>Bolidophyceae</taxon>
        <taxon>Parmales</taxon>
        <taxon>Triparmaceae</taxon>
        <taxon>Triparma</taxon>
    </lineage>
</organism>
<name>A0A9W7A078_9STRA</name>
<comment type="caution">
    <text evidence="1">The sequence shown here is derived from an EMBL/GenBank/DDBJ whole genome shotgun (WGS) entry which is preliminary data.</text>
</comment>
<gene>
    <name evidence="1" type="ORF">TrLO_g13813</name>
</gene>